<evidence type="ECO:0000256" key="1">
    <source>
        <dbReference type="SAM" id="MobiDB-lite"/>
    </source>
</evidence>
<organism evidence="2">
    <name type="scientific">Oryza meridionalis</name>
    <dbReference type="NCBI Taxonomy" id="40149"/>
    <lineage>
        <taxon>Eukaryota</taxon>
        <taxon>Viridiplantae</taxon>
        <taxon>Streptophyta</taxon>
        <taxon>Embryophyta</taxon>
        <taxon>Tracheophyta</taxon>
        <taxon>Spermatophyta</taxon>
        <taxon>Magnoliopsida</taxon>
        <taxon>Liliopsida</taxon>
        <taxon>Poales</taxon>
        <taxon>Poaceae</taxon>
        <taxon>BOP clade</taxon>
        <taxon>Oryzoideae</taxon>
        <taxon>Oryzeae</taxon>
        <taxon>Oryzinae</taxon>
        <taxon>Oryza</taxon>
    </lineage>
</organism>
<dbReference type="HOGENOM" id="CLU_2871490_0_0_1"/>
<dbReference type="AlphaFoldDB" id="A0A0E0E2K0"/>
<name>A0A0E0E2K0_9ORYZ</name>
<reference evidence="2" key="2">
    <citation type="submission" date="2018-05" db="EMBL/GenBank/DDBJ databases">
        <title>OmerRS3 (Oryza meridionalis Reference Sequence Version 3).</title>
        <authorList>
            <person name="Zhang J."/>
            <person name="Kudrna D."/>
            <person name="Lee S."/>
            <person name="Talag J."/>
            <person name="Welchert J."/>
            <person name="Wing R.A."/>
        </authorList>
    </citation>
    <scope>NUCLEOTIDE SEQUENCE [LARGE SCALE GENOMIC DNA]</scope>
    <source>
        <strain evidence="2">cv. OR44</strain>
    </source>
</reference>
<sequence>MASCFALWPSPAVDLRLIDELRGEPFDGFGKSAEGPRDIPPTSPSRARVSRELRLKPCKMCGMP</sequence>
<proteinExistence type="predicted"/>
<evidence type="ECO:0000313" key="3">
    <source>
        <dbReference type="Proteomes" id="UP000008021"/>
    </source>
</evidence>
<reference evidence="2" key="1">
    <citation type="submission" date="2015-04" db="UniProtKB">
        <authorList>
            <consortium name="EnsemblPlants"/>
        </authorList>
    </citation>
    <scope>IDENTIFICATION</scope>
</reference>
<dbReference type="Gramene" id="OMERI06G18060.1">
    <property type="protein sequence ID" value="OMERI06G18060.1"/>
    <property type="gene ID" value="OMERI06G18060"/>
</dbReference>
<evidence type="ECO:0000313" key="2">
    <source>
        <dbReference type="EnsemblPlants" id="OMERI06G18060.1"/>
    </source>
</evidence>
<dbReference type="Proteomes" id="UP000008021">
    <property type="component" value="Chromosome 6"/>
</dbReference>
<dbReference type="EnsemblPlants" id="OMERI06G18060.1">
    <property type="protein sequence ID" value="OMERI06G18060.1"/>
    <property type="gene ID" value="OMERI06G18060"/>
</dbReference>
<feature type="region of interest" description="Disordered" evidence="1">
    <location>
        <begin position="26"/>
        <end position="48"/>
    </location>
</feature>
<protein>
    <submittedName>
        <fullName evidence="2">Uncharacterized protein</fullName>
    </submittedName>
</protein>
<accession>A0A0E0E2K0</accession>
<keyword evidence="3" id="KW-1185">Reference proteome</keyword>